<dbReference type="OrthoDB" id="155099at2"/>
<evidence type="ECO:0000259" key="1">
    <source>
        <dbReference type="Pfam" id="PF13091"/>
    </source>
</evidence>
<reference evidence="2 3" key="1">
    <citation type="submission" date="2019-07" db="EMBL/GenBank/DDBJ databases">
        <title>Novel species of Flavobacterium.</title>
        <authorList>
            <person name="Liu Q."/>
            <person name="Xin Y.-H."/>
        </authorList>
    </citation>
    <scope>NUCLEOTIDE SEQUENCE [LARGE SCALE GENOMIC DNA]</scope>
    <source>
        <strain evidence="2 3">GSR22</strain>
    </source>
</reference>
<gene>
    <name evidence="2" type="ORF">FNW11_06620</name>
</gene>
<protein>
    <recommendedName>
        <fullName evidence="1">Phospholipase D-like domain-containing protein</fullName>
    </recommendedName>
</protein>
<dbReference type="Proteomes" id="UP000318669">
    <property type="component" value="Unassembled WGS sequence"/>
</dbReference>
<dbReference type="EMBL" id="VJZL01000008">
    <property type="protein sequence ID" value="TRX11045.1"/>
    <property type="molecule type" value="Genomic_DNA"/>
</dbReference>
<dbReference type="InterPro" id="IPR025202">
    <property type="entry name" value="PLD-like_dom"/>
</dbReference>
<sequence>MKTYFLMPSFDDMLKDNLTKLFKSNEDLHIAVAYFNNEYFSNLIIERAELKLKTFLILNTSDIVRPKEVSQSQVVISKALVNILKNEYNNAYINCKSLGVRINGNYQNMHHKFIFNKYKLFIGSLNLTDAALNRNFESIIEIDNKSVINKFHQEFGKLWNLASEIFSNRDGELRSIMCPKCEMSDGVDFESFGPICFMCGYKFIVG</sequence>
<dbReference type="SUPFAM" id="SSF56024">
    <property type="entry name" value="Phospholipase D/nuclease"/>
    <property type="match status" value="1"/>
</dbReference>
<dbReference type="AlphaFoldDB" id="A0A553BS36"/>
<accession>A0A553BS36</accession>
<dbReference type="Pfam" id="PF13091">
    <property type="entry name" value="PLDc_2"/>
    <property type="match status" value="1"/>
</dbReference>
<comment type="caution">
    <text evidence="2">The sequence shown here is derived from an EMBL/GenBank/DDBJ whole genome shotgun (WGS) entry which is preliminary data.</text>
</comment>
<proteinExistence type="predicted"/>
<feature type="domain" description="Phospholipase D-like" evidence="1">
    <location>
        <begin position="22"/>
        <end position="159"/>
    </location>
</feature>
<organism evidence="2 3">
    <name type="scientific">Flavobacterium gawalongense</name>
    <dbReference type="NCBI Taxonomy" id="2594432"/>
    <lineage>
        <taxon>Bacteria</taxon>
        <taxon>Pseudomonadati</taxon>
        <taxon>Bacteroidota</taxon>
        <taxon>Flavobacteriia</taxon>
        <taxon>Flavobacteriales</taxon>
        <taxon>Flavobacteriaceae</taxon>
        <taxon>Flavobacterium</taxon>
    </lineage>
</organism>
<dbReference type="Gene3D" id="3.30.870.10">
    <property type="entry name" value="Endonuclease Chain A"/>
    <property type="match status" value="1"/>
</dbReference>
<name>A0A553BS36_9FLAO</name>
<dbReference type="RefSeq" id="WP_144064679.1">
    <property type="nucleotide sequence ID" value="NZ_VJZL01000008.1"/>
</dbReference>
<evidence type="ECO:0000313" key="3">
    <source>
        <dbReference type="Proteomes" id="UP000318669"/>
    </source>
</evidence>
<evidence type="ECO:0000313" key="2">
    <source>
        <dbReference type="EMBL" id="TRX11045.1"/>
    </source>
</evidence>